<keyword evidence="5" id="KW-0539">Nucleus</keyword>
<dbReference type="SMART" id="SM00386">
    <property type="entry name" value="HAT"/>
    <property type="match status" value="6"/>
</dbReference>
<dbReference type="Pfam" id="PF23240">
    <property type="entry name" value="HAT_PRP39_N"/>
    <property type="match status" value="1"/>
</dbReference>
<dbReference type="InterPro" id="IPR011990">
    <property type="entry name" value="TPR-like_helical_dom_sf"/>
</dbReference>
<evidence type="ECO:0000256" key="7">
    <source>
        <dbReference type="SAM" id="MobiDB-lite"/>
    </source>
</evidence>
<evidence type="ECO:0000313" key="9">
    <source>
        <dbReference type="Proteomes" id="UP000243515"/>
    </source>
</evidence>
<dbReference type="Gene3D" id="1.25.40.10">
    <property type="entry name" value="Tetratricopeptide repeat domain"/>
    <property type="match status" value="2"/>
</dbReference>
<name>A0A232LTQ2_9EURO</name>
<dbReference type="InterPro" id="IPR059164">
    <property type="entry name" value="HAT_PRP39_C"/>
</dbReference>
<dbReference type="GO" id="GO:0140727">
    <property type="term" value="P:siRNA-mediated pericentric heterochromatin formation"/>
    <property type="evidence" value="ECO:0007669"/>
    <property type="project" value="EnsemblFungi"/>
</dbReference>
<dbReference type="GO" id="GO:0000395">
    <property type="term" value="P:mRNA 5'-splice site recognition"/>
    <property type="evidence" value="ECO:0007669"/>
    <property type="project" value="TreeGrafter"/>
</dbReference>
<dbReference type="GO" id="GO:0005685">
    <property type="term" value="C:U1 snRNP"/>
    <property type="evidence" value="ECO:0007669"/>
    <property type="project" value="EnsemblFungi"/>
</dbReference>
<keyword evidence="4" id="KW-0508">mRNA splicing</keyword>
<comment type="caution">
    <text evidence="8">The sequence shown here is derived from an EMBL/GenBank/DDBJ whole genome shotgun (WGS) entry which is preliminary data.</text>
</comment>
<reference evidence="8 9" key="1">
    <citation type="journal article" date="2015" name="Environ. Microbiol.">
        <title>Metagenome sequence of Elaphomyces granulatus from sporocarp tissue reveals Ascomycota ectomycorrhizal fingerprints of genome expansion and a Proteobacteria-rich microbiome.</title>
        <authorList>
            <person name="Quandt C.A."/>
            <person name="Kohler A."/>
            <person name="Hesse C.N."/>
            <person name="Sharpton T.J."/>
            <person name="Martin F."/>
            <person name="Spatafora J.W."/>
        </authorList>
    </citation>
    <scope>NUCLEOTIDE SEQUENCE [LARGE SCALE GENOMIC DNA]</scope>
    <source>
        <strain evidence="8 9">OSC145934</strain>
    </source>
</reference>
<dbReference type="EMBL" id="NPHW01004888">
    <property type="protein sequence ID" value="OXV07398.1"/>
    <property type="molecule type" value="Genomic_DNA"/>
</dbReference>
<dbReference type="Proteomes" id="UP000243515">
    <property type="component" value="Unassembled WGS sequence"/>
</dbReference>
<protein>
    <submittedName>
        <fullName evidence="8">Uncharacterized protein</fullName>
    </submittedName>
</protein>
<evidence type="ECO:0000256" key="3">
    <source>
        <dbReference type="ARBA" id="ARBA00022737"/>
    </source>
</evidence>
<sequence>MADYNFGGSEEENAELKKLESELTEDPDNFDIWEKLVRAAEALEGGINRNSSPQAITTARNVYDRFLAKFPLLFGYWKKYADLEFFIAGTEAAEMVYERGVASISTSVDLWTNYCSFKVETNHDSDIIRELFERGASSVGLDFLAHPFWDKYVEFEERLEAFEKIFGILGRVIHIPMHQYARYFERYRQLAQNRTLSELAPSDTLAEFRTEIEGASAHLPPGAKADAEIERDLRLRLDGYHLEIFSRSQTETTKRWTYESEIKRPYFHVTELDEGQLGNWRRYLDFEEAEGSYQRIQFLYERCLVTCAHYEEFWLRYARWMSAQHGKEEEVRNIYQRASTIYVPIANPTTRLHYAYFEEMSNRVDVAKDIHNAILVTLPGHIETIVSLANLSRRHGGLEAAIEVYKDQLDSPQCDLATKAALVAEWARLLWKIKGSPDDSRQVFQKNQQYYLDSRPFWTSYLMFELEQPTSAATETVQYQRIKQVIKDIRTKSTLPSDVVKELVQTYMVYLLERGTRDAAKEYMTLDREVHGSVSVQATTKAREPSKAPQNGNQSVPVVTADPVAAVAQPNQYAYYQQHTASNGGAPQQPVYSS</sequence>
<dbReference type="InterPro" id="IPR003107">
    <property type="entry name" value="HAT"/>
</dbReference>
<dbReference type="Pfam" id="PF23241">
    <property type="entry name" value="HAT_PRP39_C"/>
    <property type="match status" value="1"/>
</dbReference>
<dbReference type="SUPFAM" id="SSF48452">
    <property type="entry name" value="TPR-like"/>
    <property type="match status" value="1"/>
</dbReference>
<dbReference type="AlphaFoldDB" id="A0A232LTQ2"/>
<dbReference type="FunFam" id="1.25.40.10:FF:000064">
    <property type="entry name" value="Putative pre-mrna-processing factor 39"/>
    <property type="match status" value="1"/>
</dbReference>
<comment type="subcellular location">
    <subcellularLocation>
        <location evidence="1">Nucleus</location>
    </subcellularLocation>
</comment>
<feature type="region of interest" description="Disordered" evidence="7">
    <location>
        <begin position="534"/>
        <end position="563"/>
    </location>
</feature>
<dbReference type="PANTHER" id="PTHR17204">
    <property type="entry name" value="PRE-MRNA PROCESSING PROTEIN PRP39-RELATED"/>
    <property type="match status" value="1"/>
</dbReference>
<evidence type="ECO:0000256" key="5">
    <source>
        <dbReference type="ARBA" id="ARBA00023242"/>
    </source>
</evidence>
<dbReference type="PANTHER" id="PTHR17204:SF5">
    <property type="entry name" value="PRE-MRNA-PROCESSING FACTOR 39"/>
    <property type="match status" value="1"/>
</dbReference>
<dbReference type="OrthoDB" id="10265668at2759"/>
<proteinExistence type="inferred from homology"/>
<gene>
    <name evidence="8" type="ORF">Egran_04835</name>
</gene>
<evidence type="ECO:0000256" key="6">
    <source>
        <dbReference type="ARBA" id="ARBA00038019"/>
    </source>
</evidence>
<organism evidence="8 9">
    <name type="scientific">Elaphomyces granulatus</name>
    <dbReference type="NCBI Taxonomy" id="519963"/>
    <lineage>
        <taxon>Eukaryota</taxon>
        <taxon>Fungi</taxon>
        <taxon>Dikarya</taxon>
        <taxon>Ascomycota</taxon>
        <taxon>Pezizomycotina</taxon>
        <taxon>Eurotiomycetes</taxon>
        <taxon>Eurotiomycetidae</taxon>
        <taxon>Eurotiales</taxon>
        <taxon>Elaphomycetaceae</taxon>
        <taxon>Elaphomyces</taxon>
    </lineage>
</organism>
<evidence type="ECO:0000256" key="4">
    <source>
        <dbReference type="ARBA" id="ARBA00023187"/>
    </source>
</evidence>
<dbReference type="GO" id="GO:0000243">
    <property type="term" value="C:commitment complex"/>
    <property type="evidence" value="ECO:0007669"/>
    <property type="project" value="TreeGrafter"/>
</dbReference>
<dbReference type="FunFam" id="1.25.40.10:FF:000451">
    <property type="entry name" value="mRNA splicing protein (Prp39), putative"/>
    <property type="match status" value="1"/>
</dbReference>
<dbReference type="GO" id="GO:0030627">
    <property type="term" value="F:pre-mRNA 5'-splice site binding"/>
    <property type="evidence" value="ECO:0007669"/>
    <property type="project" value="TreeGrafter"/>
</dbReference>
<comment type="similarity">
    <text evidence="6">Belongs to the PRP39 family.</text>
</comment>
<keyword evidence="2" id="KW-0507">mRNA processing</keyword>
<keyword evidence="3" id="KW-0677">Repeat</keyword>
<feature type="region of interest" description="Disordered" evidence="7">
    <location>
        <begin position="1"/>
        <end position="22"/>
    </location>
</feature>
<evidence type="ECO:0000256" key="1">
    <source>
        <dbReference type="ARBA" id="ARBA00004123"/>
    </source>
</evidence>
<evidence type="ECO:0000256" key="2">
    <source>
        <dbReference type="ARBA" id="ARBA00022664"/>
    </source>
</evidence>
<accession>A0A232LTQ2</accession>
<keyword evidence="9" id="KW-1185">Reference proteome</keyword>
<dbReference type="GO" id="GO:0071004">
    <property type="term" value="C:U2-type prespliceosome"/>
    <property type="evidence" value="ECO:0007669"/>
    <property type="project" value="TreeGrafter"/>
</dbReference>
<evidence type="ECO:0000313" key="8">
    <source>
        <dbReference type="EMBL" id="OXV07398.1"/>
    </source>
</evidence>